<evidence type="ECO:0000256" key="8">
    <source>
        <dbReference type="SAM" id="Phobius"/>
    </source>
</evidence>
<dbReference type="EMBL" id="BLAU01000001">
    <property type="protein sequence ID" value="GET21011.1"/>
    <property type="molecule type" value="Genomic_DNA"/>
</dbReference>
<evidence type="ECO:0000256" key="6">
    <source>
        <dbReference type="ARBA" id="ARBA00022989"/>
    </source>
</evidence>
<evidence type="ECO:0000256" key="2">
    <source>
        <dbReference type="ARBA" id="ARBA00007776"/>
    </source>
</evidence>
<comment type="caution">
    <text evidence="10">The sequence shown here is derived from an EMBL/GenBank/DDBJ whole genome shotgun (WGS) entry which is preliminary data.</text>
</comment>
<evidence type="ECO:0000313" key="10">
    <source>
        <dbReference type="EMBL" id="PSK81522.1"/>
    </source>
</evidence>
<evidence type="ECO:0000313" key="9">
    <source>
        <dbReference type="EMBL" id="GET21011.1"/>
    </source>
</evidence>
<evidence type="ECO:0000256" key="5">
    <source>
        <dbReference type="ARBA" id="ARBA00022960"/>
    </source>
</evidence>
<reference evidence="10 11" key="1">
    <citation type="submission" date="2018-03" db="EMBL/GenBank/DDBJ databases">
        <title>Genomic Encyclopedia of Archaeal and Bacterial Type Strains, Phase II (KMG-II): from individual species to whole genera.</title>
        <authorList>
            <person name="Goeker M."/>
        </authorList>
    </citation>
    <scope>NUCLEOTIDE SEQUENCE [LARGE SCALE GENOMIC DNA]</scope>
    <source>
        <strain evidence="10 11">DSM 27267</strain>
    </source>
</reference>
<dbReference type="GO" id="GO:0008360">
    <property type="term" value="P:regulation of cell shape"/>
    <property type="evidence" value="ECO:0007669"/>
    <property type="project" value="UniProtKB-KW"/>
</dbReference>
<feature type="transmembrane region" description="Helical" evidence="8">
    <location>
        <begin position="73"/>
        <end position="92"/>
    </location>
</feature>
<evidence type="ECO:0000256" key="4">
    <source>
        <dbReference type="ARBA" id="ARBA00022692"/>
    </source>
</evidence>
<feature type="transmembrane region" description="Helical" evidence="8">
    <location>
        <begin position="144"/>
        <end position="166"/>
    </location>
</feature>
<evidence type="ECO:0000256" key="3">
    <source>
        <dbReference type="ARBA" id="ARBA00022475"/>
    </source>
</evidence>
<evidence type="ECO:0000313" key="12">
    <source>
        <dbReference type="Proteomes" id="UP000396862"/>
    </source>
</evidence>
<dbReference type="AlphaFoldDB" id="A0A2P8C978"/>
<gene>
    <name evidence="10" type="ORF">CLV93_109128</name>
    <name evidence="9" type="ORF">JCM18694_12570</name>
</gene>
<proteinExistence type="inferred from homology"/>
<dbReference type="RefSeq" id="WP_106543196.1">
    <property type="nucleotide sequence ID" value="NZ_BLAU01000001.1"/>
</dbReference>
<evidence type="ECO:0000313" key="11">
    <source>
        <dbReference type="Proteomes" id="UP000240621"/>
    </source>
</evidence>
<dbReference type="EMBL" id="PYGC01000009">
    <property type="protein sequence ID" value="PSK81522.1"/>
    <property type="molecule type" value="Genomic_DNA"/>
</dbReference>
<accession>A0A2P8C978</accession>
<comment type="similarity">
    <text evidence="2">Belongs to the MreD family.</text>
</comment>
<feature type="transmembrane region" description="Helical" evidence="8">
    <location>
        <begin position="5"/>
        <end position="23"/>
    </location>
</feature>
<keyword evidence="4 8" id="KW-0812">Transmembrane</keyword>
<organism evidence="10 11">
    <name type="scientific">Prolixibacter denitrificans</name>
    <dbReference type="NCBI Taxonomy" id="1541063"/>
    <lineage>
        <taxon>Bacteria</taxon>
        <taxon>Pseudomonadati</taxon>
        <taxon>Bacteroidota</taxon>
        <taxon>Bacteroidia</taxon>
        <taxon>Marinilabiliales</taxon>
        <taxon>Prolixibacteraceae</taxon>
        <taxon>Prolixibacter</taxon>
    </lineage>
</organism>
<dbReference type="NCBIfam" id="TIGR03426">
    <property type="entry name" value="shape_MreD"/>
    <property type="match status" value="1"/>
</dbReference>
<keyword evidence="5" id="KW-0133">Cell shape</keyword>
<dbReference type="OrthoDB" id="1132160at2"/>
<keyword evidence="7 8" id="KW-0472">Membrane</keyword>
<protein>
    <submittedName>
        <fullName evidence="10">Rod shape-determining protein MreD</fullName>
    </submittedName>
</protein>
<evidence type="ECO:0000256" key="7">
    <source>
        <dbReference type="ARBA" id="ARBA00023136"/>
    </source>
</evidence>
<dbReference type="InterPro" id="IPR007227">
    <property type="entry name" value="Cell_shape_determining_MreD"/>
</dbReference>
<sequence>MINDILKYGIMYVVLVLVQVLLINNVQLGGMYSPFIYILFILLLPFDTPRYLLLILGFLLGLTIDIFSNTPGIHASATVFTAFLRPGVLMLISSRDTYEPGSAPRISTYGFEWFLKYAVILVLAHNLFLFFVEAFTLHGLFHTLLKAIINAFLSIILIVLSQYLVFRK</sequence>
<feature type="transmembrane region" description="Helical" evidence="8">
    <location>
        <begin position="113"/>
        <end position="132"/>
    </location>
</feature>
<dbReference type="Proteomes" id="UP000396862">
    <property type="component" value="Unassembled WGS sequence"/>
</dbReference>
<keyword evidence="3" id="KW-1003">Cell membrane</keyword>
<comment type="subcellular location">
    <subcellularLocation>
        <location evidence="1">Cell membrane</location>
        <topology evidence="1">Multi-pass membrane protein</topology>
    </subcellularLocation>
</comment>
<evidence type="ECO:0000256" key="1">
    <source>
        <dbReference type="ARBA" id="ARBA00004651"/>
    </source>
</evidence>
<keyword evidence="12" id="KW-1185">Reference proteome</keyword>
<dbReference type="Proteomes" id="UP000240621">
    <property type="component" value="Unassembled WGS sequence"/>
</dbReference>
<reference evidence="9 12" key="2">
    <citation type="submission" date="2019-10" db="EMBL/GenBank/DDBJ databases">
        <title>Prolixibacter strains distinguished by the presence of nitrate reductase genes were adept at nitrate-dependent anaerobic corrosion of metallic iron and carbon steel.</title>
        <authorList>
            <person name="Iino T."/>
            <person name="Shono N."/>
            <person name="Ito K."/>
            <person name="Nakamura R."/>
            <person name="Sueoka K."/>
            <person name="Harayama S."/>
            <person name="Ohkuma M."/>
        </authorList>
    </citation>
    <scope>NUCLEOTIDE SEQUENCE [LARGE SCALE GENOMIC DNA]</scope>
    <source>
        <strain evidence="9 12">MIC1-1</strain>
    </source>
</reference>
<dbReference type="GO" id="GO:0005886">
    <property type="term" value="C:plasma membrane"/>
    <property type="evidence" value="ECO:0007669"/>
    <property type="project" value="UniProtKB-SubCell"/>
</dbReference>
<keyword evidence="6 8" id="KW-1133">Transmembrane helix</keyword>
<feature type="transmembrane region" description="Helical" evidence="8">
    <location>
        <begin position="29"/>
        <end position="46"/>
    </location>
</feature>
<name>A0A2P8C978_9BACT</name>
<feature type="transmembrane region" description="Helical" evidence="8">
    <location>
        <begin position="51"/>
        <end position="67"/>
    </location>
</feature>